<protein>
    <submittedName>
        <fullName evidence="4">Glycosyl transferase family 2</fullName>
    </submittedName>
</protein>
<comment type="caution">
    <text evidence="4">The sequence shown here is derived from an EMBL/GenBank/DDBJ whole genome shotgun (WGS) entry which is preliminary data.</text>
</comment>
<proteinExistence type="predicted"/>
<name>A0A430FFX1_9BIFI</name>
<dbReference type="SUPFAM" id="SSF53448">
    <property type="entry name" value="Nucleotide-diphospho-sugar transferases"/>
    <property type="match status" value="1"/>
</dbReference>
<dbReference type="Proteomes" id="UP000287533">
    <property type="component" value="Unassembled WGS sequence"/>
</dbReference>
<gene>
    <name evidence="4" type="ORF">D2E25_1738</name>
</gene>
<evidence type="ECO:0000313" key="5">
    <source>
        <dbReference type="Proteomes" id="UP000287533"/>
    </source>
</evidence>
<dbReference type="InterPro" id="IPR001173">
    <property type="entry name" value="Glyco_trans_2-like"/>
</dbReference>
<evidence type="ECO:0000259" key="3">
    <source>
        <dbReference type="Pfam" id="PF00535"/>
    </source>
</evidence>
<evidence type="ECO:0000313" key="4">
    <source>
        <dbReference type="EMBL" id="RSX51763.1"/>
    </source>
</evidence>
<keyword evidence="2 4" id="KW-0808">Transferase</keyword>
<dbReference type="AlphaFoldDB" id="A0A430FFX1"/>
<dbReference type="PANTHER" id="PTHR22916">
    <property type="entry name" value="GLYCOSYLTRANSFERASE"/>
    <property type="match status" value="1"/>
</dbReference>
<reference evidence="4 5" key="1">
    <citation type="submission" date="2018-09" db="EMBL/GenBank/DDBJ databases">
        <title>Characterization of the phylogenetic diversity of five novel species belonging to the genus Bifidobacterium.</title>
        <authorList>
            <person name="Lugli G.A."/>
            <person name="Duranti S."/>
            <person name="Milani C."/>
        </authorList>
    </citation>
    <scope>NUCLEOTIDE SEQUENCE [LARGE SCALE GENOMIC DNA]</scope>
    <source>
        <strain evidence="4 5">2034B</strain>
    </source>
</reference>
<dbReference type="GO" id="GO:0016757">
    <property type="term" value="F:glycosyltransferase activity"/>
    <property type="evidence" value="ECO:0007669"/>
    <property type="project" value="UniProtKB-KW"/>
</dbReference>
<dbReference type="PANTHER" id="PTHR22916:SF51">
    <property type="entry name" value="GLYCOSYLTRANSFERASE EPSH-RELATED"/>
    <property type="match status" value="1"/>
</dbReference>
<dbReference type="EMBL" id="QXGL01000006">
    <property type="protein sequence ID" value="RSX51763.1"/>
    <property type="molecule type" value="Genomic_DNA"/>
</dbReference>
<dbReference type="InterPro" id="IPR029044">
    <property type="entry name" value="Nucleotide-diphossugar_trans"/>
</dbReference>
<sequence length="327" mass="37886">MDPLISVIVPVYNSEKKITRCISSIRKQNYDNLEIIIVDDGSNDKTPGICDDIASVDSRVKVIHQNNQGPSAARNKGLDTAVGEYISFVDSDDYVLPDMISRMYHNLIENDCDLSIVSYYREDENGKRYCNSKKNVKIKINTEEAFKYINLPGYFYIVVWDKLAKAKLYDGLRFPVNSKNGEDAPVTYELLQRATSIVYDSTPEYCYCATEKGLSSGITGDLSLTTERMLSIVREKYPNAEKYAVYGHLSECIGMYNKIVLQNKRTEWKAYEKKIRKELHKLLPKIKKEDFLDRKQFLQWKLLELCPSIYGLLYREYKKSHPEIMRH</sequence>
<organism evidence="4 5">
    <name type="scientific">Bifidobacterium goeldii</name>
    <dbReference type="NCBI Taxonomy" id="2306975"/>
    <lineage>
        <taxon>Bacteria</taxon>
        <taxon>Bacillati</taxon>
        <taxon>Actinomycetota</taxon>
        <taxon>Actinomycetes</taxon>
        <taxon>Bifidobacteriales</taxon>
        <taxon>Bifidobacteriaceae</taxon>
        <taxon>Bifidobacterium</taxon>
    </lineage>
</organism>
<evidence type="ECO:0000256" key="1">
    <source>
        <dbReference type="ARBA" id="ARBA00022676"/>
    </source>
</evidence>
<keyword evidence="5" id="KW-1185">Reference proteome</keyword>
<feature type="domain" description="Glycosyltransferase 2-like" evidence="3">
    <location>
        <begin position="6"/>
        <end position="143"/>
    </location>
</feature>
<evidence type="ECO:0000256" key="2">
    <source>
        <dbReference type="ARBA" id="ARBA00022679"/>
    </source>
</evidence>
<keyword evidence="1" id="KW-0328">Glycosyltransferase</keyword>
<accession>A0A430FFX1</accession>
<dbReference type="OrthoDB" id="3171021at2"/>
<dbReference type="Pfam" id="PF00535">
    <property type="entry name" value="Glycos_transf_2"/>
    <property type="match status" value="1"/>
</dbReference>
<dbReference type="Gene3D" id="3.90.550.10">
    <property type="entry name" value="Spore Coat Polysaccharide Biosynthesis Protein SpsA, Chain A"/>
    <property type="match status" value="1"/>
</dbReference>
<dbReference type="CDD" id="cd00761">
    <property type="entry name" value="Glyco_tranf_GTA_type"/>
    <property type="match status" value="1"/>
</dbReference>